<protein>
    <submittedName>
        <fullName evidence="3">Ribonuclease BN (tRNA processing enzyme)</fullName>
    </submittedName>
</protein>
<dbReference type="EMBL" id="SMFU01000013">
    <property type="protein sequence ID" value="TCK02938.1"/>
    <property type="molecule type" value="Genomic_DNA"/>
</dbReference>
<dbReference type="InterPro" id="IPR001279">
    <property type="entry name" value="Metallo-B-lactamas"/>
</dbReference>
<evidence type="ECO:0000313" key="4">
    <source>
        <dbReference type="Proteomes" id="UP000294546"/>
    </source>
</evidence>
<reference evidence="3 4" key="1">
    <citation type="submission" date="2019-03" db="EMBL/GenBank/DDBJ databases">
        <title>Genomic Encyclopedia of Archaeal and Bacterial Type Strains, Phase II (KMG-II): from individual species to whole genera.</title>
        <authorList>
            <person name="Goeker M."/>
        </authorList>
    </citation>
    <scope>NUCLEOTIDE SEQUENCE [LARGE SCALE GENOMIC DNA]</scope>
    <source>
        <strain evidence="3 4">DSM 27697</strain>
    </source>
</reference>
<comment type="caution">
    <text evidence="3">The sequence shown here is derived from an EMBL/GenBank/DDBJ whole genome shotgun (WGS) entry which is preliminary data.</text>
</comment>
<dbReference type="SMART" id="SM00849">
    <property type="entry name" value="Lactamase_B"/>
    <property type="match status" value="1"/>
</dbReference>
<evidence type="ECO:0000313" key="3">
    <source>
        <dbReference type="EMBL" id="TCK02938.1"/>
    </source>
</evidence>
<gene>
    <name evidence="3" type="ORF">CLV83_3991</name>
</gene>
<dbReference type="InterPro" id="IPR044094">
    <property type="entry name" value="AtsA-like_MBL-fold"/>
</dbReference>
<dbReference type="RefSeq" id="WP_132296762.1">
    <property type="nucleotide sequence ID" value="NZ_SMFU01000013.1"/>
</dbReference>
<keyword evidence="1" id="KW-0378">Hydrolase</keyword>
<accession>A0A4R1G636</accession>
<dbReference type="OrthoDB" id="9803916at2"/>
<dbReference type="InterPro" id="IPR036866">
    <property type="entry name" value="RibonucZ/Hydroxyglut_hydro"/>
</dbReference>
<dbReference type="CDD" id="cd07719">
    <property type="entry name" value="arylsulfatase_AtsA-like_MBL-fold"/>
    <property type="match status" value="1"/>
</dbReference>
<dbReference type="PANTHER" id="PTHR46018:SF2">
    <property type="entry name" value="ZINC PHOSPHODIESTERASE ELAC PROTEIN 1"/>
    <property type="match status" value="1"/>
</dbReference>
<organism evidence="3 4">
    <name type="scientific">Marinobacterium mangrovicola</name>
    <dbReference type="NCBI Taxonomy" id="1476959"/>
    <lineage>
        <taxon>Bacteria</taxon>
        <taxon>Pseudomonadati</taxon>
        <taxon>Pseudomonadota</taxon>
        <taxon>Gammaproteobacteria</taxon>
        <taxon>Oceanospirillales</taxon>
        <taxon>Oceanospirillaceae</taxon>
        <taxon>Marinobacterium</taxon>
    </lineage>
</organism>
<dbReference type="GO" id="GO:0042781">
    <property type="term" value="F:3'-tRNA processing endoribonuclease activity"/>
    <property type="evidence" value="ECO:0007669"/>
    <property type="project" value="TreeGrafter"/>
</dbReference>
<dbReference type="PANTHER" id="PTHR46018">
    <property type="entry name" value="ZINC PHOSPHODIESTERASE ELAC PROTEIN 1"/>
    <property type="match status" value="1"/>
</dbReference>
<sequence length="313" mass="34958">MKIQSFASRLIPFFLIFTCFGLRAETTVVMLGTGVPAVNLHRAGQGILVVVDKSLYLFEAGPGALRNMDALKDQAFMPKVSSFSFGGETAYTLLDKVFITHLDSDHVLGLPELLLRPWTLGRENKVQVVGPKGTKSMVHHILKGYREDIDHRLYGSQPANPTGYRADVTEIDEEGMVYQDDKVIVSSFYVPHGDWDEGMSVGYRIETRDGKTIVLSGDTRQPESLEIYQGVDLLIHEVIGEATLSRMPPSWQYYMLDAHTSTSQLAEIAETVQPGMLVLNHVIADEVSEVQTEMGELYSGEFKIANDLDIYHW</sequence>
<name>A0A4R1G636_9GAMM</name>
<evidence type="ECO:0000256" key="1">
    <source>
        <dbReference type="ARBA" id="ARBA00022801"/>
    </source>
</evidence>
<feature type="domain" description="Metallo-beta-lactamase" evidence="2">
    <location>
        <begin position="43"/>
        <end position="276"/>
    </location>
</feature>
<dbReference type="SUPFAM" id="SSF56281">
    <property type="entry name" value="Metallo-hydrolase/oxidoreductase"/>
    <property type="match status" value="1"/>
</dbReference>
<dbReference type="Proteomes" id="UP000294546">
    <property type="component" value="Unassembled WGS sequence"/>
</dbReference>
<dbReference type="Pfam" id="PF12706">
    <property type="entry name" value="Lactamase_B_2"/>
    <property type="match status" value="1"/>
</dbReference>
<evidence type="ECO:0000259" key="2">
    <source>
        <dbReference type="SMART" id="SM00849"/>
    </source>
</evidence>
<dbReference type="Gene3D" id="3.60.15.10">
    <property type="entry name" value="Ribonuclease Z/Hydroxyacylglutathione hydrolase-like"/>
    <property type="match status" value="1"/>
</dbReference>
<dbReference type="AlphaFoldDB" id="A0A4R1G636"/>
<proteinExistence type="predicted"/>
<keyword evidence="4" id="KW-1185">Reference proteome</keyword>